<dbReference type="InterPro" id="IPR043504">
    <property type="entry name" value="Peptidase_S1_PA_chymotrypsin"/>
</dbReference>
<evidence type="ECO:0000256" key="1">
    <source>
        <dbReference type="SAM" id="SignalP"/>
    </source>
</evidence>
<feature type="domain" description="DUF4124" evidence="2">
    <location>
        <begin position="11"/>
        <end position="54"/>
    </location>
</feature>
<accession>A0ABS1CDA0</accession>
<keyword evidence="4" id="KW-1185">Reference proteome</keyword>
<evidence type="ECO:0000313" key="4">
    <source>
        <dbReference type="Proteomes" id="UP000748752"/>
    </source>
</evidence>
<keyword evidence="1" id="KW-0732">Signal</keyword>
<dbReference type="InterPro" id="IPR025392">
    <property type="entry name" value="DUF4124"/>
</dbReference>
<dbReference type="Pfam" id="PF13511">
    <property type="entry name" value="DUF4124"/>
    <property type="match status" value="1"/>
</dbReference>
<gene>
    <name evidence="3" type="ORF">CKO31_02875</name>
</gene>
<protein>
    <recommendedName>
        <fullName evidence="2">DUF4124 domain-containing protein</fullName>
    </recommendedName>
</protein>
<evidence type="ECO:0000259" key="2">
    <source>
        <dbReference type="Pfam" id="PF13511"/>
    </source>
</evidence>
<name>A0ABS1CDA0_9GAMM</name>
<dbReference type="Pfam" id="PF13365">
    <property type="entry name" value="Trypsin_2"/>
    <property type="match status" value="1"/>
</dbReference>
<feature type="signal peptide" evidence="1">
    <location>
        <begin position="1"/>
        <end position="20"/>
    </location>
</feature>
<proteinExistence type="predicted"/>
<reference evidence="3 4" key="1">
    <citation type="journal article" date="2020" name="Microorganisms">
        <title>Osmotic Adaptation and Compatible Solute Biosynthesis of Phototrophic Bacteria as Revealed from Genome Analyses.</title>
        <authorList>
            <person name="Imhoff J.F."/>
            <person name="Rahn T."/>
            <person name="Kunzel S."/>
            <person name="Keller A."/>
            <person name="Neulinger S.C."/>
        </authorList>
    </citation>
    <scope>NUCLEOTIDE SEQUENCE [LARGE SCALE GENOMIC DNA]</scope>
    <source>
        <strain evidence="3 4">DSM 6210</strain>
    </source>
</reference>
<organism evidence="3 4">
    <name type="scientific">Thiohalocapsa halophila</name>
    <dbReference type="NCBI Taxonomy" id="69359"/>
    <lineage>
        <taxon>Bacteria</taxon>
        <taxon>Pseudomonadati</taxon>
        <taxon>Pseudomonadota</taxon>
        <taxon>Gammaproteobacteria</taxon>
        <taxon>Chromatiales</taxon>
        <taxon>Chromatiaceae</taxon>
        <taxon>Thiohalocapsa</taxon>
    </lineage>
</organism>
<feature type="chain" id="PRO_5046935895" description="DUF4124 domain-containing protein" evidence="1">
    <location>
        <begin position="21"/>
        <end position="383"/>
    </location>
</feature>
<evidence type="ECO:0000313" key="3">
    <source>
        <dbReference type="EMBL" id="MBK1629698.1"/>
    </source>
</evidence>
<dbReference type="Proteomes" id="UP000748752">
    <property type="component" value="Unassembled WGS sequence"/>
</dbReference>
<dbReference type="SUPFAM" id="SSF50494">
    <property type="entry name" value="Trypsin-like serine proteases"/>
    <property type="match status" value="1"/>
</dbReference>
<dbReference type="InterPro" id="IPR009003">
    <property type="entry name" value="Peptidase_S1_PA"/>
</dbReference>
<comment type="caution">
    <text evidence="3">The sequence shown here is derived from an EMBL/GenBank/DDBJ whole genome shotgun (WGS) entry which is preliminary data.</text>
</comment>
<dbReference type="Gene3D" id="2.40.10.10">
    <property type="entry name" value="Trypsin-like serine proteases"/>
    <property type="match status" value="2"/>
</dbReference>
<sequence>MWLRSCWVSLLLYVSGVPLAAGMHKCVDADGNVTYSQTACEQAPGGAKPGRSVTARADTAGVGAGQGDVLCERVRAFALELAEAMREGVGLDRAVAILAGRPVLPSAAGPYGGTETTGGRRIIGDDALEVINHVFAFAGRGAVDSSRIAESAAQQCLRGRFDFARGAPGGAAGLRLAAGSGILLNPQGMVLTADRLVADCRGLRVYYDGAWRDTGLLRRDPPAGLAVLVAEGLRGRPAVLNDGSAPPKSQVLAATLPLRGVLTAAVSIVDAAVVPAEDGEPAVADSARARGAEAPAGDAHAALSLPEGPAQWGAPLLGSGGLVVGIALPGDDDGARALPAAALRDFLSAADLPFYSAAALGELTREEVRRRAAGLTVHVECMP</sequence>
<dbReference type="EMBL" id="NRRV01000004">
    <property type="protein sequence ID" value="MBK1629698.1"/>
    <property type="molecule type" value="Genomic_DNA"/>
</dbReference>